<evidence type="ECO:0000313" key="11">
    <source>
        <dbReference type="Proteomes" id="UP000808372"/>
    </source>
</evidence>
<evidence type="ECO:0000256" key="5">
    <source>
        <dbReference type="ARBA" id="ARBA00022771"/>
    </source>
</evidence>
<name>A0A8U0PN88_SALNM</name>
<dbReference type="InterPro" id="IPR043136">
    <property type="entry name" value="B30.2/SPRY_sf"/>
</dbReference>
<evidence type="ECO:0000256" key="4">
    <source>
        <dbReference type="ARBA" id="ARBA00022723"/>
    </source>
</evidence>
<dbReference type="GO" id="GO:0008270">
    <property type="term" value="F:zinc ion binding"/>
    <property type="evidence" value="ECO:0007669"/>
    <property type="project" value="UniProtKB-KW"/>
</dbReference>
<dbReference type="Proteomes" id="UP000808372">
    <property type="component" value="Chromosome 2"/>
</dbReference>
<dbReference type="PANTHER" id="PTHR24103">
    <property type="entry name" value="E3 UBIQUITIN-PROTEIN LIGASE TRIM"/>
    <property type="match status" value="1"/>
</dbReference>
<evidence type="ECO:0000259" key="8">
    <source>
        <dbReference type="PROSITE" id="PS50089"/>
    </source>
</evidence>
<dbReference type="SUPFAM" id="SSF57850">
    <property type="entry name" value="RING/U-box"/>
    <property type="match status" value="1"/>
</dbReference>
<keyword evidence="3" id="KW-0963">Cytoplasm</keyword>
<evidence type="ECO:0000256" key="6">
    <source>
        <dbReference type="ARBA" id="ARBA00022833"/>
    </source>
</evidence>
<dbReference type="SMART" id="SM00589">
    <property type="entry name" value="PRY"/>
    <property type="match status" value="1"/>
</dbReference>
<dbReference type="PRINTS" id="PR01407">
    <property type="entry name" value="BUTYPHLNCDUF"/>
</dbReference>
<dbReference type="AlphaFoldDB" id="A0A8U0PN88"/>
<dbReference type="Gene3D" id="3.30.160.60">
    <property type="entry name" value="Classic Zinc Finger"/>
    <property type="match status" value="1"/>
</dbReference>
<dbReference type="InterPro" id="IPR001841">
    <property type="entry name" value="Znf_RING"/>
</dbReference>
<protein>
    <submittedName>
        <fullName evidence="12">Tripartite motif-containing protein 35-like isoform X1</fullName>
    </submittedName>
</protein>
<gene>
    <name evidence="12" type="primary">LOC120027380</name>
</gene>
<evidence type="ECO:0000256" key="2">
    <source>
        <dbReference type="ARBA" id="ARBA00008518"/>
    </source>
</evidence>
<keyword evidence="4" id="KW-0479">Metal-binding</keyword>
<feature type="domain" description="B30.2/SPRY" evidence="10">
    <location>
        <begin position="274"/>
        <end position="464"/>
    </location>
</feature>
<feature type="domain" description="B box-type" evidence="9">
    <location>
        <begin position="86"/>
        <end position="127"/>
    </location>
</feature>
<dbReference type="RefSeq" id="XP_038828225.1">
    <property type="nucleotide sequence ID" value="XM_038972297.1"/>
</dbReference>
<comment type="subcellular location">
    <subcellularLocation>
        <location evidence="1">Cytoplasm</location>
    </subcellularLocation>
</comment>
<dbReference type="Pfam" id="PF13765">
    <property type="entry name" value="PRY"/>
    <property type="match status" value="1"/>
</dbReference>
<dbReference type="Pfam" id="PF00643">
    <property type="entry name" value="zf-B_box"/>
    <property type="match status" value="1"/>
</dbReference>
<organism evidence="11 12">
    <name type="scientific">Salvelinus namaycush</name>
    <name type="common">Lake trout</name>
    <name type="synonym">Salmo namaycush</name>
    <dbReference type="NCBI Taxonomy" id="8040"/>
    <lineage>
        <taxon>Eukaryota</taxon>
        <taxon>Metazoa</taxon>
        <taxon>Chordata</taxon>
        <taxon>Craniata</taxon>
        <taxon>Vertebrata</taxon>
        <taxon>Euteleostomi</taxon>
        <taxon>Actinopterygii</taxon>
        <taxon>Neopterygii</taxon>
        <taxon>Teleostei</taxon>
        <taxon>Protacanthopterygii</taxon>
        <taxon>Salmoniformes</taxon>
        <taxon>Salmonidae</taxon>
        <taxon>Salmoninae</taxon>
        <taxon>Salvelinus</taxon>
    </lineage>
</organism>
<dbReference type="Gene3D" id="3.30.40.10">
    <property type="entry name" value="Zinc/RING finger domain, C3HC4 (zinc finger)"/>
    <property type="match status" value="1"/>
</dbReference>
<dbReference type="InterPro" id="IPR050143">
    <property type="entry name" value="TRIM/RBCC"/>
</dbReference>
<feature type="domain" description="RING-type" evidence="8">
    <location>
        <begin position="14"/>
        <end position="54"/>
    </location>
</feature>
<dbReference type="SUPFAM" id="SSF49899">
    <property type="entry name" value="Concanavalin A-like lectins/glucanases"/>
    <property type="match status" value="1"/>
</dbReference>
<dbReference type="KEGG" id="snh:120027380"/>
<keyword evidence="11" id="KW-1185">Reference proteome</keyword>
<accession>A0A8U0PN88</accession>
<comment type="similarity">
    <text evidence="2">Belongs to the TRIM/RBCC family.</text>
</comment>
<evidence type="ECO:0000313" key="12">
    <source>
        <dbReference type="RefSeq" id="XP_038828225.1"/>
    </source>
</evidence>
<keyword evidence="6" id="KW-0862">Zinc</keyword>
<dbReference type="InterPro" id="IPR058030">
    <property type="entry name" value="TRIM8/14/16/25/29/45/65_CC"/>
</dbReference>
<evidence type="ECO:0000256" key="1">
    <source>
        <dbReference type="ARBA" id="ARBA00004496"/>
    </source>
</evidence>
<dbReference type="SMART" id="SM00336">
    <property type="entry name" value="BBOX"/>
    <property type="match status" value="1"/>
</dbReference>
<evidence type="ECO:0000256" key="7">
    <source>
        <dbReference type="PROSITE-ProRule" id="PRU00024"/>
    </source>
</evidence>
<dbReference type="InterPro" id="IPR006574">
    <property type="entry name" value="PRY"/>
</dbReference>
<dbReference type="GeneID" id="120027380"/>
<dbReference type="SMART" id="SM00184">
    <property type="entry name" value="RING"/>
    <property type="match status" value="1"/>
</dbReference>
<dbReference type="PROSITE" id="PS50089">
    <property type="entry name" value="ZF_RING_2"/>
    <property type="match status" value="1"/>
</dbReference>
<evidence type="ECO:0000256" key="3">
    <source>
        <dbReference type="ARBA" id="ARBA00022490"/>
    </source>
</evidence>
<dbReference type="PROSITE" id="PS00518">
    <property type="entry name" value="ZF_RING_1"/>
    <property type="match status" value="1"/>
</dbReference>
<reference evidence="12" key="1">
    <citation type="submission" date="2025-08" db="UniProtKB">
        <authorList>
            <consortium name="RefSeq"/>
        </authorList>
    </citation>
    <scope>IDENTIFICATION</scope>
    <source>
        <tissue evidence="12">White muscle</tissue>
    </source>
</reference>
<proteinExistence type="inferred from homology"/>
<dbReference type="InterPro" id="IPR001870">
    <property type="entry name" value="B30.2/SPRY"/>
</dbReference>
<dbReference type="InterPro" id="IPR013083">
    <property type="entry name" value="Znf_RING/FYVE/PHD"/>
</dbReference>
<dbReference type="Pfam" id="PF00097">
    <property type="entry name" value="zf-C3HC4"/>
    <property type="match status" value="1"/>
</dbReference>
<sequence length="468" mass="53232">MACKFPLPIEDLSCPVCCDIFRYPVIMSCSHSFCKACLQKFWEKSGSQKCPVCRRRSSRSEPPNNLSLKNFCEAFLKERSQRSSAGSEVLCSLHGEKLKLFCLTDEHAICLVCRDSRNHKGHNCIPIDEAAEDHKKEIQSALKPLQEKLKVFKEVKHTCGKTAQHIKTQAQHTEKQIKKAFEKLHQFLRDEEAARIAALKKEEVEKGWKVKKKIEELVKDMSCLSDTITAIEDKLRADDISFLQTYQATVKRAQCTLPDPQLVSGGLIDVAKHLGNLSYKVWEKMQGIVQYTPVILDPNTAHPYLILSEDLTSVRGGDRTLQLPDNPERFGYVCVRGSEGFNSATHSWDVEVGDSYFWFLGVAPDFVSNHDIWDDIWGVLYTCGGYVVMSPNEYDGKPRLTVVQDPRRIRVQLDRNRRELTFSDPDSNTHLLTMPLLFTEPLVPVFRTYESKLKILPVKASVTVAQHS</sequence>
<dbReference type="InterPro" id="IPR018957">
    <property type="entry name" value="Znf_C3HC4_RING-type"/>
</dbReference>
<dbReference type="Gene3D" id="2.60.120.920">
    <property type="match status" value="1"/>
</dbReference>
<keyword evidence="5 7" id="KW-0863">Zinc-finger</keyword>
<dbReference type="OrthoDB" id="654191at2759"/>
<dbReference type="PROSITE" id="PS50188">
    <property type="entry name" value="B302_SPRY"/>
    <property type="match status" value="1"/>
</dbReference>
<dbReference type="InterPro" id="IPR017907">
    <property type="entry name" value="Znf_RING_CS"/>
</dbReference>
<evidence type="ECO:0000259" key="9">
    <source>
        <dbReference type="PROSITE" id="PS50119"/>
    </source>
</evidence>
<dbReference type="InterPro" id="IPR003879">
    <property type="entry name" value="Butyrophylin_SPRY"/>
</dbReference>
<dbReference type="Pfam" id="PF25600">
    <property type="entry name" value="TRIM_CC"/>
    <property type="match status" value="1"/>
</dbReference>
<dbReference type="InterPro" id="IPR013320">
    <property type="entry name" value="ConA-like_dom_sf"/>
</dbReference>
<evidence type="ECO:0000259" key="10">
    <source>
        <dbReference type="PROSITE" id="PS50188"/>
    </source>
</evidence>
<dbReference type="SUPFAM" id="SSF57845">
    <property type="entry name" value="B-box zinc-binding domain"/>
    <property type="match status" value="1"/>
</dbReference>
<dbReference type="PROSITE" id="PS50119">
    <property type="entry name" value="ZF_BBOX"/>
    <property type="match status" value="1"/>
</dbReference>
<dbReference type="InterPro" id="IPR000315">
    <property type="entry name" value="Znf_B-box"/>
</dbReference>